<evidence type="ECO:0000259" key="1">
    <source>
        <dbReference type="PROSITE" id="PS50076"/>
    </source>
</evidence>
<proteinExistence type="predicted"/>
<name>A0A6C0DJQ0_9ZZZZ</name>
<dbReference type="CDD" id="cd06257">
    <property type="entry name" value="DnaJ"/>
    <property type="match status" value="1"/>
</dbReference>
<dbReference type="InterPro" id="IPR001623">
    <property type="entry name" value="DnaJ_domain"/>
</dbReference>
<dbReference type="AlphaFoldDB" id="A0A6C0DJQ0"/>
<dbReference type="EMBL" id="MN739631">
    <property type="protein sequence ID" value="QHT17156.1"/>
    <property type="molecule type" value="Genomic_DNA"/>
</dbReference>
<sequence>MNYKKACQCLDIEFDKKKLDKIKLKRQYRLKALLYHPDKNNSVDAVSKFQEVHESYEYLLKYQDYMVPDIEYYNDYDCSDDSANEDEKMFSNINKNGYDWMLFSFLRNVLNKNKQNNLLYTIIQRISSICETNALDTLEKIDKNILIKIYDILKKYKEAFHFSEEFIIKIENIIANKIKNDECIILNPTLEDLFQNNLYRLTVNQNHYCIPLWHHELVYDNSGSDIYVKCNPILPENIEIDNQNNIHIHIEYKICEIWKESIIDVYLTNDNQIKITVNLLKLVEEQTIVFSNIGISKINTENVYDISKKSDIIIHLKLFL</sequence>
<dbReference type="Gene3D" id="1.10.287.110">
    <property type="entry name" value="DnaJ domain"/>
    <property type="match status" value="1"/>
</dbReference>
<protein>
    <recommendedName>
        <fullName evidence="1">J domain-containing protein</fullName>
    </recommendedName>
</protein>
<evidence type="ECO:0000313" key="2">
    <source>
        <dbReference type="EMBL" id="QHT17156.1"/>
    </source>
</evidence>
<dbReference type="SMART" id="SM00271">
    <property type="entry name" value="DnaJ"/>
    <property type="match status" value="1"/>
</dbReference>
<organism evidence="2">
    <name type="scientific">viral metagenome</name>
    <dbReference type="NCBI Taxonomy" id="1070528"/>
    <lineage>
        <taxon>unclassified sequences</taxon>
        <taxon>metagenomes</taxon>
        <taxon>organismal metagenomes</taxon>
    </lineage>
</organism>
<dbReference type="InterPro" id="IPR036869">
    <property type="entry name" value="J_dom_sf"/>
</dbReference>
<reference evidence="2" key="1">
    <citation type="journal article" date="2020" name="Nature">
        <title>Giant virus diversity and host interactions through global metagenomics.</title>
        <authorList>
            <person name="Schulz F."/>
            <person name="Roux S."/>
            <person name="Paez-Espino D."/>
            <person name="Jungbluth S."/>
            <person name="Walsh D.A."/>
            <person name="Denef V.J."/>
            <person name="McMahon K.D."/>
            <person name="Konstantinidis K.T."/>
            <person name="Eloe-Fadrosh E.A."/>
            <person name="Kyrpides N.C."/>
            <person name="Woyke T."/>
        </authorList>
    </citation>
    <scope>NUCLEOTIDE SEQUENCE</scope>
    <source>
        <strain evidence="2">GVMAG-M-3300023174-24</strain>
    </source>
</reference>
<dbReference type="PROSITE" id="PS50076">
    <property type="entry name" value="DNAJ_2"/>
    <property type="match status" value="1"/>
</dbReference>
<dbReference type="Pfam" id="PF00226">
    <property type="entry name" value="DnaJ"/>
    <property type="match status" value="1"/>
</dbReference>
<feature type="domain" description="J" evidence="1">
    <location>
        <begin position="5"/>
        <end position="77"/>
    </location>
</feature>
<accession>A0A6C0DJQ0</accession>
<dbReference type="SUPFAM" id="SSF46565">
    <property type="entry name" value="Chaperone J-domain"/>
    <property type="match status" value="1"/>
</dbReference>